<dbReference type="PANTHER" id="PTHR33398">
    <property type="entry name" value="30S RIBOSOMAL PROTEIN S20"/>
    <property type="match status" value="1"/>
</dbReference>
<keyword evidence="11" id="KW-1185">Reference proteome</keyword>
<feature type="region of interest" description="Disordered" evidence="9">
    <location>
        <begin position="1"/>
        <end position="23"/>
    </location>
</feature>
<dbReference type="RefSeq" id="WP_068138181.1">
    <property type="nucleotide sequence ID" value="NZ_CP042914.1"/>
</dbReference>
<dbReference type="GO" id="GO:0006412">
    <property type="term" value="P:translation"/>
    <property type="evidence" value="ECO:0007669"/>
    <property type="project" value="UniProtKB-UniRule"/>
</dbReference>
<proteinExistence type="inferred from homology"/>
<evidence type="ECO:0000256" key="7">
    <source>
        <dbReference type="ARBA" id="ARBA00035136"/>
    </source>
</evidence>
<dbReference type="OrthoDB" id="289707at2"/>
<evidence type="ECO:0000256" key="5">
    <source>
        <dbReference type="ARBA" id="ARBA00022980"/>
    </source>
</evidence>
<sequence length="90" mass="10194">MPNSSSAKKRLRQNEKRRLANRTIKSAMRTQIRKVREAVDQGNFDLAETEARVAAKRLDRAGSKGVIHRNTAARTKSRLQHLIKTAKTAK</sequence>
<keyword evidence="5 8" id="KW-0689">Ribosomal protein</keyword>
<evidence type="ECO:0000256" key="1">
    <source>
        <dbReference type="ARBA" id="ARBA00003134"/>
    </source>
</evidence>
<dbReference type="GO" id="GO:0005829">
    <property type="term" value="C:cytosol"/>
    <property type="evidence" value="ECO:0007669"/>
    <property type="project" value="TreeGrafter"/>
</dbReference>
<dbReference type="SUPFAM" id="SSF46992">
    <property type="entry name" value="Ribosomal protein S20"/>
    <property type="match status" value="1"/>
</dbReference>
<dbReference type="Gene3D" id="1.20.58.110">
    <property type="entry name" value="Ribosomal protein S20"/>
    <property type="match status" value="1"/>
</dbReference>
<dbReference type="NCBIfam" id="TIGR00029">
    <property type="entry name" value="S20"/>
    <property type="match status" value="1"/>
</dbReference>
<dbReference type="InterPro" id="IPR002583">
    <property type="entry name" value="Ribosomal_bS20"/>
</dbReference>
<dbReference type="HAMAP" id="MF_00500">
    <property type="entry name" value="Ribosomal_bS20"/>
    <property type="match status" value="1"/>
</dbReference>
<organism evidence="10 11">
    <name type="scientific">Roseimaritima ulvae</name>
    <dbReference type="NCBI Taxonomy" id="980254"/>
    <lineage>
        <taxon>Bacteria</taxon>
        <taxon>Pseudomonadati</taxon>
        <taxon>Planctomycetota</taxon>
        <taxon>Planctomycetia</taxon>
        <taxon>Pirellulales</taxon>
        <taxon>Pirellulaceae</taxon>
        <taxon>Roseimaritima</taxon>
    </lineage>
</organism>
<dbReference type="EMBL" id="CP042914">
    <property type="protein sequence ID" value="QEG43675.1"/>
    <property type="molecule type" value="Genomic_DNA"/>
</dbReference>
<dbReference type="InterPro" id="IPR036510">
    <property type="entry name" value="Ribosomal_bS20_sf"/>
</dbReference>
<comment type="function">
    <text evidence="1 8">Binds directly to 16S ribosomal RNA.</text>
</comment>
<dbReference type="GO" id="GO:0003735">
    <property type="term" value="F:structural constituent of ribosome"/>
    <property type="evidence" value="ECO:0007669"/>
    <property type="project" value="InterPro"/>
</dbReference>
<protein>
    <recommendedName>
        <fullName evidence="7 8">Small ribosomal subunit protein bS20</fullName>
    </recommendedName>
</protein>
<reference evidence="10 11" key="1">
    <citation type="submission" date="2019-08" db="EMBL/GenBank/DDBJ databases">
        <title>Deep-cultivation of Planctomycetes and their phenomic and genomic characterization uncovers novel biology.</title>
        <authorList>
            <person name="Wiegand S."/>
            <person name="Jogler M."/>
            <person name="Boedeker C."/>
            <person name="Pinto D."/>
            <person name="Vollmers J."/>
            <person name="Rivas-Marin E."/>
            <person name="Kohn T."/>
            <person name="Peeters S.H."/>
            <person name="Heuer A."/>
            <person name="Rast P."/>
            <person name="Oberbeckmann S."/>
            <person name="Bunk B."/>
            <person name="Jeske O."/>
            <person name="Meyerdierks A."/>
            <person name="Storesund J.E."/>
            <person name="Kallscheuer N."/>
            <person name="Luecker S."/>
            <person name="Lage O.M."/>
            <person name="Pohl T."/>
            <person name="Merkel B.J."/>
            <person name="Hornburger P."/>
            <person name="Mueller R.-W."/>
            <person name="Bruemmer F."/>
            <person name="Labrenz M."/>
            <person name="Spormann A.M."/>
            <person name="Op den Camp H."/>
            <person name="Overmann J."/>
            <person name="Amann R."/>
            <person name="Jetten M.S.M."/>
            <person name="Mascher T."/>
            <person name="Medema M.H."/>
            <person name="Devos D.P."/>
            <person name="Kaster A.-K."/>
            <person name="Ovreas L."/>
            <person name="Rohde M."/>
            <person name="Galperin M.Y."/>
            <person name="Jogler C."/>
        </authorList>
    </citation>
    <scope>NUCLEOTIDE SEQUENCE [LARGE SCALE GENOMIC DNA]</scope>
    <source>
        <strain evidence="10 11">UC8</strain>
    </source>
</reference>
<keyword evidence="3 8" id="KW-0699">rRNA-binding</keyword>
<dbReference type="AlphaFoldDB" id="A0A5B9R1J8"/>
<evidence type="ECO:0000313" key="11">
    <source>
        <dbReference type="Proteomes" id="UP000325286"/>
    </source>
</evidence>
<dbReference type="Proteomes" id="UP000325286">
    <property type="component" value="Chromosome"/>
</dbReference>
<keyword evidence="4 8" id="KW-0694">RNA-binding</keyword>
<dbReference type="KEGG" id="rul:UC8_57270"/>
<evidence type="ECO:0000256" key="2">
    <source>
        <dbReference type="ARBA" id="ARBA00007634"/>
    </source>
</evidence>
<name>A0A5B9R1J8_9BACT</name>
<evidence type="ECO:0000256" key="6">
    <source>
        <dbReference type="ARBA" id="ARBA00023274"/>
    </source>
</evidence>
<evidence type="ECO:0000256" key="8">
    <source>
        <dbReference type="HAMAP-Rule" id="MF_00500"/>
    </source>
</evidence>
<keyword evidence="6 8" id="KW-0687">Ribonucleoprotein</keyword>
<evidence type="ECO:0000256" key="9">
    <source>
        <dbReference type="SAM" id="MobiDB-lite"/>
    </source>
</evidence>
<comment type="similarity">
    <text evidence="2 8">Belongs to the bacterial ribosomal protein bS20 family.</text>
</comment>
<dbReference type="FunFam" id="1.20.58.110:FF:000001">
    <property type="entry name" value="30S ribosomal protein S20"/>
    <property type="match status" value="1"/>
</dbReference>
<evidence type="ECO:0000256" key="4">
    <source>
        <dbReference type="ARBA" id="ARBA00022884"/>
    </source>
</evidence>
<gene>
    <name evidence="8 10" type="primary">rpsT</name>
    <name evidence="10" type="ORF">UC8_57270</name>
</gene>
<dbReference type="GO" id="GO:0015935">
    <property type="term" value="C:small ribosomal subunit"/>
    <property type="evidence" value="ECO:0007669"/>
    <property type="project" value="TreeGrafter"/>
</dbReference>
<dbReference type="PANTHER" id="PTHR33398:SF1">
    <property type="entry name" value="SMALL RIBOSOMAL SUBUNIT PROTEIN BS20C"/>
    <property type="match status" value="1"/>
</dbReference>
<evidence type="ECO:0000256" key="3">
    <source>
        <dbReference type="ARBA" id="ARBA00022730"/>
    </source>
</evidence>
<evidence type="ECO:0000313" key="10">
    <source>
        <dbReference type="EMBL" id="QEG43675.1"/>
    </source>
</evidence>
<accession>A0A5B9R1J8</accession>
<dbReference type="Pfam" id="PF01649">
    <property type="entry name" value="Ribosomal_S20p"/>
    <property type="match status" value="1"/>
</dbReference>
<dbReference type="GO" id="GO:0070181">
    <property type="term" value="F:small ribosomal subunit rRNA binding"/>
    <property type="evidence" value="ECO:0007669"/>
    <property type="project" value="TreeGrafter"/>
</dbReference>